<dbReference type="EMBL" id="MFGA01000023">
    <property type="protein sequence ID" value="OGF20595.1"/>
    <property type="molecule type" value="Genomic_DNA"/>
</dbReference>
<dbReference type="Proteomes" id="UP000177407">
    <property type="component" value="Unassembled WGS sequence"/>
</dbReference>
<keyword evidence="1" id="KW-1133">Transmembrane helix</keyword>
<reference evidence="3 4" key="1">
    <citation type="journal article" date="2016" name="Nat. Commun.">
        <title>Thousands of microbial genomes shed light on interconnected biogeochemical processes in an aquifer system.</title>
        <authorList>
            <person name="Anantharaman K."/>
            <person name="Brown C.T."/>
            <person name="Hug L.A."/>
            <person name="Sharon I."/>
            <person name="Castelle C.J."/>
            <person name="Probst A.J."/>
            <person name="Thomas B.C."/>
            <person name="Singh A."/>
            <person name="Wilkins M.J."/>
            <person name="Karaoz U."/>
            <person name="Brodie E.L."/>
            <person name="Williams K.H."/>
            <person name="Hubbard S.S."/>
            <person name="Banfield J.F."/>
        </authorList>
    </citation>
    <scope>NUCLEOTIDE SEQUENCE [LARGE SCALE GENOMIC DNA]</scope>
</reference>
<accession>A0A1F5S1N5</accession>
<feature type="transmembrane region" description="Helical" evidence="1">
    <location>
        <begin position="403"/>
        <end position="423"/>
    </location>
</feature>
<feature type="transmembrane region" description="Helical" evidence="1">
    <location>
        <begin position="26"/>
        <end position="48"/>
    </location>
</feature>
<evidence type="ECO:0000259" key="2">
    <source>
        <dbReference type="Pfam" id="PF13632"/>
    </source>
</evidence>
<dbReference type="InterPro" id="IPR001173">
    <property type="entry name" value="Glyco_trans_2-like"/>
</dbReference>
<proteinExistence type="predicted"/>
<organism evidence="3 4">
    <name type="scientific">Candidatus Falkowbacteria bacterium RIFOXYA2_FULL_38_12</name>
    <dbReference type="NCBI Taxonomy" id="1797993"/>
    <lineage>
        <taxon>Bacteria</taxon>
        <taxon>Candidatus Falkowiibacteriota</taxon>
    </lineage>
</organism>
<dbReference type="AlphaFoldDB" id="A0A1F5S1N5"/>
<keyword evidence="1" id="KW-0472">Membrane</keyword>
<comment type="caution">
    <text evidence="3">The sequence shown here is derived from an EMBL/GenBank/DDBJ whole genome shotgun (WGS) entry which is preliminary data.</text>
</comment>
<sequence length="520" mass="61266">MNIANLFYLKGKRGKNTMTDHTKYRILEMIPGTLLWTTLIGALALSFLKPLWVIYFIIIFCTYWLFRVFYFVTYLVISWRRLRRDINKDWLVETKQLPNWESYYHLIFLPFSTESDKVLRTTFQSLVDSNYPLEKMIVVLAGEERKMDVFKSTSEAMQKEFGDRFHKLIITCHPDNLPGEIKAKGANAYWAALKSKEYIDEEKIPYEKIIVSYFDSDTCVHRQYFAYLSYKYITNPKRERAAYQPVAFYNNNIWDSLALMRVVAFGTTFWLLTELSKPERLFTFSSHSISYKALIDVDFWQKDAVTDDSRIFLQCFIRYGGDFEVIPMYMPVSMDTVMAENIWSSLKNLYKQQRRWAWGVEHFPYMVWYFSKGILKTNTGEIAVSKIPFLKRFKYLWNLTEGMYSWATAPILIFILSRLPLWTGREQFGSTVFFQTAPVVLEWLLTGAMVGMFASAILFLFLLPPKPVQKNYLYYIVMVFQWIFLPIALIFFGSIPAIEAQTRLMIGKHLGFAVTEKARK</sequence>
<dbReference type="PANTHER" id="PTHR36851:SF1">
    <property type="entry name" value="GLYCO_TRANS_2-LIKE DOMAIN-CONTAINING PROTEIN"/>
    <property type="match status" value="1"/>
</dbReference>
<dbReference type="PANTHER" id="PTHR36851">
    <property type="entry name" value="UNNAMED PRODUCT"/>
    <property type="match status" value="1"/>
</dbReference>
<dbReference type="SUPFAM" id="SSF53448">
    <property type="entry name" value="Nucleotide-diphospho-sugar transferases"/>
    <property type="match status" value="1"/>
</dbReference>
<dbReference type="InterPro" id="IPR029044">
    <property type="entry name" value="Nucleotide-diphossugar_trans"/>
</dbReference>
<keyword evidence="1" id="KW-0812">Transmembrane</keyword>
<dbReference type="Gene3D" id="3.90.550.10">
    <property type="entry name" value="Spore Coat Polysaccharide Biosynthesis Protein SpsA, Chain A"/>
    <property type="match status" value="1"/>
</dbReference>
<name>A0A1F5S1N5_9BACT</name>
<protein>
    <recommendedName>
        <fullName evidence="2">Glycosyltransferase 2-like domain-containing protein</fullName>
    </recommendedName>
</protein>
<feature type="domain" description="Glycosyltransferase 2-like" evidence="2">
    <location>
        <begin position="211"/>
        <end position="418"/>
    </location>
</feature>
<feature type="transmembrane region" description="Helical" evidence="1">
    <location>
        <begin position="54"/>
        <end position="77"/>
    </location>
</feature>
<evidence type="ECO:0000313" key="3">
    <source>
        <dbReference type="EMBL" id="OGF20595.1"/>
    </source>
</evidence>
<dbReference type="Pfam" id="PF13632">
    <property type="entry name" value="Glyco_trans_2_3"/>
    <property type="match status" value="1"/>
</dbReference>
<evidence type="ECO:0000256" key="1">
    <source>
        <dbReference type="SAM" id="Phobius"/>
    </source>
</evidence>
<feature type="transmembrane region" description="Helical" evidence="1">
    <location>
        <begin position="472"/>
        <end position="495"/>
    </location>
</feature>
<gene>
    <name evidence="3" type="ORF">A2257_04365</name>
</gene>
<evidence type="ECO:0000313" key="4">
    <source>
        <dbReference type="Proteomes" id="UP000177407"/>
    </source>
</evidence>
<feature type="transmembrane region" description="Helical" evidence="1">
    <location>
        <begin position="443"/>
        <end position="463"/>
    </location>
</feature>